<comment type="caution">
    <text evidence="2">The sequence shown here is derived from an EMBL/GenBank/DDBJ whole genome shotgun (WGS) entry which is preliminary data.</text>
</comment>
<dbReference type="Proteomes" id="UP001141327">
    <property type="component" value="Unassembled WGS sequence"/>
</dbReference>
<dbReference type="SUPFAM" id="SSF52047">
    <property type="entry name" value="RNI-like"/>
    <property type="match status" value="1"/>
</dbReference>
<feature type="compositionally biased region" description="Gly residues" evidence="1">
    <location>
        <begin position="413"/>
        <end position="422"/>
    </location>
</feature>
<feature type="compositionally biased region" description="Acidic residues" evidence="1">
    <location>
        <begin position="383"/>
        <end position="395"/>
    </location>
</feature>
<feature type="compositionally biased region" description="Gly residues" evidence="1">
    <location>
        <begin position="396"/>
        <end position="405"/>
    </location>
</feature>
<evidence type="ECO:0000313" key="3">
    <source>
        <dbReference type="Proteomes" id="UP001141327"/>
    </source>
</evidence>
<keyword evidence="3" id="KW-1185">Reference proteome</keyword>
<dbReference type="PANTHER" id="PTHR13318">
    <property type="entry name" value="PARTNER OF PAIRED, ISOFORM B-RELATED"/>
    <property type="match status" value="1"/>
</dbReference>
<reference evidence="2" key="1">
    <citation type="journal article" date="2022" name="bioRxiv">
        <title>Genomics of Preaxostyla Flagellates Illuminates Evolutionary Transitions and the Path Towards Mitochondrial Loss.</title>
        <authorList>
            <person name="Novak L.V.F."/>
            <person name="Treitli S.C."/>
            <person name="Pyrih J."/>
            <person name="Halakuc P."/>
            <person name="Pipaliya S.V."/>
            <person name="Vacek V."/>
            <person name="Brzon O."/>
            <person name="Soukal P."/>
            <person name="Eme L."/>
            <person name="Dacks J.B."/>
            <person name="Karnkowska A."/>
            <person name="Elias M."/>
            <person name="Hampl V."/>
        </authorList>
    </citation>
    <scope>NUCLEOTIDE SEQUENCE</scope>
    <source>
        <strain evidence="2">RCP-MX</strain>
    </source>
</reference>
<evidence type="ECO:0008006" key="4">
    <source>
        <dbReference type="Google" id="ProtNLM"/>
    </source>
</evidence>
<evidence type="ECO:0000256" key="1">
    <source>
        <dbReference type="SAM" id="MobiDB-lite"/>
    </source>
</evidence>
<evidence type="ECO:0000313" key="2">
    <source>
        <dbReference type="EMBL" id="KAJ4455651.1"/>
    </source>
</evidence>
<proteinExistence type="predicted"/>
<dbReference type="Gene3D" id="3.80.10.10">
    <property type="entry name" value="Ribonuclease Inhibitor"/>
    <property type="match status" value="1"/>
</dbReference>
<dbReference type="EMBL" id="JAPMOS010000098">
    <property type="protein sequence ID" value="KAJ4455651.1"/>
    <property type="molecule type" value="Genomic_DNA"/>
</dbReference>
<organism evidence="2 3">
    <name type="scientific">Paratrimastix pyriformis</name>
    <dbReference type="NCBI Taxonomy" id="342808"/>
    <lineage>
        <taxon>Eukaryota</taxon>
        <taxon>Metamonada</taxon>
        <taxon>Preaxostyla</taxon>
        <taxon>Paratrimastigidae</taxon>
        <taxon>Paratrimastix</taxon>
    </lineage>
</organism>
<name>A0ABQ8U8L6_9EUKA</name>
<feature type="region of interest" description="Disordered" evidence="1">
    <location>
        <begin position="377"/>
        <end position="442"/>
    </location>
</feature>
<dbReference type="InterPro" id="IPR032675">
    <property type="entry name" value="LRR_dom_sf"/>
</dbReference>
<protein>
    <recommendedName>
        <fullName evidence="4">F-box domain-containing protein</fullName>
    </recommendedName>
</protein>
<gene>
    <name evidence="2" type="ORF">PAPYR_9353</name>
</gene>
<accession>A0ABQ8U8L6</accession>
<sequence length="805" mass="85535">MGACSSLGRRNVLISPQNEAPIGEGQMIIAIARLDNPQGPRIQLVSSFDHLPPEIILHIVEVSTSTIQTACTLLSLNHSLRTIMQRNLVALDFEIPPEIEDPMTVVWRPVPSAIALSALVGSCHSLKELALPSTRALTGSLTTPGWVDQTFGPHTSLRSLRLRSAAGFTQQTLCAIVGRLAALETLVLGDPNGAYETLVGWESLDPLLSTLAQGSCPQLRRLEIFTGGQTLLNFPLLVGACPLLEEIRLPPPNPTRAGLAEFLAGLPALRQVTLGDVGMGCLPDPGQISHHPDLSLISSMNPAIICGGSFAGLNRLKLRLEAGLSPPSAAQLAAGLLGCADTLQTLELRMLPEETAQPVLASVRQLKHLDTVDIRVLMQPKETEEEEEEAGDDGGDGGQNPGGDAGGHDGDGDGGQNPGGDAGGDHGDHDDPDEGEPPTDPLTSLLVHLLAGEVVSLRLQLTAPFLFRLPAGFVLRASARLHHLRMDWDHAGPLVLHAPCLESLLLPALARRHAVTTLSTPRLRRLENPPRGSPLVAELPMPHLATVFASEASGDPETPVGQLLASLPGLRHVRLDHLDLSRPDPPLLARPLDLLEINRACFGGGPANDNKQAVIELTTAVRALHFLADCPPDILRLTGPRLVALNAECCDPDPAVVALAHCPALTTVHASGMTSAGTLQDISLWYLTAPACAQLSAAMRAMPRLHRLRLESPKAAPDLVLASGSVQILNIFAPDCDGLRQVTIGMPRLEEVDLNAPHDLQHVHFDPRPVLAFVTAVASEPVVAELRAVAAPGAWVRLQPTQEMD</sequence>